<dbReference type="EMBL" id="BPLR01006907">
    <property type="protein sequence ID" value="GIY13227.1"/>
    <property type="molecule type" value="Genomic_DNA"/>
</dbReference>
<sequence>MVCLMGIEVLLNNLKEQADPIDCVLVAKSLLHLWRGKKRFKIPEVSERKKSQLREEWRRAESGASCQHEVGLGPRGQWPGIPGSGEEGQRRE</sequence>
<organism evidence="2 3">
    <name type="scientific">Caerostris extrusa</name>
    <name type="common">Bark spider</name>
    <name type="synonym">Caerostris bankana</name>
    <dbReference type="NCBI Taxonomy" id="172846"/>
    <lineage>
        <taxon>Eukaryota</taxon>
        <taxon>Metazoa</taxon>
        <taxon>Ecdysozoa</taxon>
        <taxon>Arthropoda</taxon>
        <taxon>Chelicerata</taxon>
        <taxon>Arachnida</taxon>
        <taxon>Araneae</taxon>
        <taxon>Araneomorphae</taxon>
        <taxon>Entelegynae</taxon>
        <taxon>Araneoidea</taxon>
        <taxon>Araneidae</taxon>
        <taxon>Caerostris</taxon>
    </lineage>
</organism>
<proteinExistence type="predicted"/>
<dbReference type="AlphaFoldDB" id="A0AAV4QYU5"/>
<feature type="region of interest" description="Disordered" evidence="1">
    <location>
        <begin position="52"/>
        <end position="92"/>
    </location>
</feature>
<comment type="caution">
    <text evidence="2">The sequence shown here is derived from an EMBL/GenBank/DDBJ whole genome shotgun (WGS) entry which is preliminary data.</text>
</comment>
<feature type="compositionally biased region" description="Basic and acidic residues" evidence="1">
    <location>
        <begin position="52"/>
        <end position="61"/>
    </location>
</feature>
<evidence type="ECO:0000256" key="1">
    <source>
        <dbReference type="SAM" id="MobiDB-lite"/>
    </source>
</evidence>
<protein>
    <submittedName>
        <fullName evidence="2">Uncharacterized protein</fullName>
    </submittedName>
</protein>
<accession>A0AAV4QYU5</accession>
<evidence type="ECO:0000313" key="3">
    <source>
        <dbReference type="Proteomes" id="UP001054945"/>
    </source>
</evidence>
<dbReference type="Proteomes" id="UP001054945">
    <property type="component" value="Unassembled WGS sequence"/>
</dbReference>
<keyword evidence="3" id="KW-1185">Reference proteome</keyword>
<gene>
    <name evidence="2" type="ORF">CEXT_234281</name>
</gene>
<reference evidence="2 3" key="1">
    <citation type="submission" date="2021-06" db="EMBL/GenBank/DDBJ databases">
        <title>Caerostris extrusa draft genome.</title>
        <authorList>
            <person name="Kono N."/>
            <person name="Arakawa K."/>
        </authorList>
    </citation>
    <scope>NUCLEOTIDE SEQUENCE [LARGE SCALE GENOMIC DNA]</scope>
</reference>
<evidence type="ECO:0000313" key="2">
    <source>
        <dbReference type="EMBL" id="GIY13227.1"/>
    </source>
</evidence>
<name>A0AAV4QYU5_CAEEX</name>